<organism evidence="1">
    <name type="scientific">Candidatus Kentrum sp. SD</name>
    <dbReference type="NCBI Taxonomy" id="2126332"/>
    <lineage>
        <taxon>Bacteria</taxon>
        <taxon>Pseudomonadati</taxon>
        <taxon>Pseudomonadota</taxon>
        <taxon>Gammaproteobacteria</taxon>
        <taxon>Candidatus Kentrum</taxon>
    </lineage>
</organism>
<dbReference type="EMBL" id="CAADFU010000115">
    <property type="protein sequence ID" value="VFK48161.1"/>
    <property type="molecule type" value="Genomic_DNA"/>
</dbReference>
<protein>
    <submittedName>
        <fullName evidence="1">Uncharacterized protein</fullName>
    </submittedName>
</protein>
<gene>
    <name evidence="3" type="ORF">BECKSD772D_GA0070982_10016</name>
    <name evidence="2" type="ORF">BECKSD772E_GA0070983_11156</name>
    <name evidence="1" type="ORF">BECKSD772F_GA0070984_111811</name>
</gene>
<evidence type="ECO:0000313" key="3">
    <source>
        <dbReference type="EMBL" id="VFK77677.1"/>
    </source>
</evidence>
<reference evidence="1" key="1">
    <citation type="submission" date="2019-02" db="EMBL/GenBank/DDBJ databases">
        <authorList>
            <person name="Gruber-Vodicka R. H."/>
            <person name="Seah K. B. B."/>
        </authorList>
    </citation>
    <scope>NUCLEOTIDE SEQUENCE</scope>
    <source>
        <strain evidence="3">BECK_S127</strain>
        <strain evidence="2">BECK_S1320</strain>
        <strain evidence="1">BECK_S1321</strain>
    </source>
</reference>
<sequence length="66" mass="7876">MQTAEQIQARIETLPHAEYIKLVHWFYERDQEIWDREIENDAGLGKLDFLMEEAIEEKSAGKLREL</sequence>
<name>A0A450YL54_9GAMM</name>
<evidence type="ECO:0000313" key="1">
    <source>
        <dbReference type="EMBL" id="VFK42255.1"/>
    </source>
</evidence>
<proteinExistence type="predicted"/>
<dbReference type="AlphaFoldDB" id="A0A450YL54"/>
<accession>A0A450YL54</accession>
<dbReference type="EMBL" id="CAADHB010000001">
    <property type="protein sequence ID" value="VFK77677.1"/>
    <property type="molecule type" value="Genomic_DNA"/>
</dbReference>
<evidence type="ECO:0000313" key="2">
    <source>
        <dbReference type="EMBL" id="VFK48161.1"/>
    </source>
</evidence>
<dbReference type="EMBL" id="CAADFR010000118">
    <property type="protein sequence ID" value="VFK42255.1"/>
    <property type="molecule type" value="Genomic_DNA"/>
</dbReference>